<dbReference type="PANTHER" id="PTHR48063">
    <property type="entry name" value="LRR RECEPTOR-LIKE KINASE"/>
    <property type="match status" value="1"/>
</dbReference>
<evidence type="ECO:0000256" key="10">
    <source>
        <dbReference type="ARBA" id="ARBA00023170"/>
    </source>
</evidence>
<evidence type="ECO:0000256" key="5">
    <source>
        <dbReference type="ARBA" id="ARBA00022692"/>
    </source>
</evidence>
<keyword evidence="7" id="KW-0677">Repeat</keyword>
<evidence type="ECO:0000256" key="2">
    <source>
        <dbReference type="ARBA" id="ARBA00009592"/>
    </source>
</evidence>
<dbReference type="STRING" id="3983.A0A2C9WEX0"/>
<evidence type="ECO:0000256" key="3">
    <source>
        <dbReference type="ARBA" id="ARBA00022475"/>
    </source>
</evidence>
<dbReference type="PANTHER" id="PTHR48063:SF101">
    <property type="entry name" value="LRR RECEPTOR-LIKE SERINE_THREONINE-PROTEIN KINASE FLS2"/>
    <property type="match status" value="1"/>
</dbReference>
<dbReference type="SMART" id="SM00369">
    <property type="entry name" value="LRR_TYP"/>
    <property type="match status" value="7"/>
</dbReference>
<dbReference type="AlphaFoldDB" id="A0A2C9WEX0"/>
<dbReference type="InterPro" id="IPR032675">
    <property type="entry name" value="LRR_dom_sf"/>
</dbReference>
<comment type="similarity">
    <text evidence="2">Belongs to the RLP family.</text>
</comment>
<accession>A0A2C9WEX0</accession>
<dbReference type="InterPro" id="IPR046956">
    <property type="entry name" value="RLP23-like"/>
</dbReference>
<dbReference type="SUPFAM" id="SSF52058">
    <property type="entry name" value="L domain-like"/>
    <property type="match status" value="2"/>
</dbReference>
<protein>
    <recommendedName>
        <fullName evidence="13">Leucine-rich repeat-containing N-terminal plant-type domain-containing protein</fullName>
    </recommendedName>
</protein>
<evidence type="ECO:0000256" key="4">
    <source>
        <dbReference type="ARBA" id="ARBA00022614"/>
    </source>
</evidence>
<evidence type="ECO:0000256" key="8">
    <source>
        <dbReference type="ARBA" id="ARBA00022989"/>
    </source>
</evidence>
<feature type="domain" description="Leucine-rich repeat-containing N-terminal plant-type" evidence="13">
    <location>
        <begin position="38"/>
        <end position="78"/>
    </location>
</feature>
<evidence type="ECO:0000256" key="7">
    <source>
        <dbReference type="ARBA" id="ARBA00022737"/>
    </source>
</evidence>
<evidence type="ECO:0000256" key="12">
    <source>
        <dbReference type="SAM" id="SignalP"/>
    </source>
</evidence>
<organism evidence="14">
    <name type="scientific">Manihot esculenta</name>
    <name type="common">Cassava</name>
    <name type="synonym">Jatropha manihot</name>
    <dbReference type="NCBI Taxonomy" id="3983"/>
    <lineage>
        <taxon>Eukaryota</taxon>
        <taxon>Viridiplantae</taxon>
        <taxon>Streptophyta</taxon>
        <taxon>Embryophyta</taxon>
        <taxon>Tracheophyta</taxon>
        <taxon>Spermatophyta</taxon>
        <taxon>Magnoliopsida</taxon>
        <taxon>eudicotyledons</taxon>
        <taxon>Gunneridae</taxon>
        <taxon>Pentapetalae</taxon>
        <taxon>rosids</taxon>
        <taxon>fabids</taxon>
        <taxon>Malpighiales</taxon>
        <taxon>Euphorbiaceae</taxon>
        <taxon>Crotonoideae</taxon>
        <taxon>Manihoteae</taxon>
        <taxon>Manihot</taxon>
    </lineage>
</organism>
<dbReference type="EMBL" id="CM004388">
    <property type="protein sequence ID" value="OAY58427.1"/>
    <property type="molecule type" value="Genomic_DNA"/>
</dbReference>
<comment type="subcellular location">
    <subcellularLocation>
        <location evidence="1">Cell membrane</location>
        <topology evidence="1">Single-pass type I membrane protein</topology>
    </subcellularLocation>
</comment>
<gene>
    <name evidence="14" type="ORF">MANES_02G176800</name>
</gene>
<feature type="chain" id="PRO_5012022417" description="Leucine-rich repeat-containing N-terminal plant-type domain-containing protein" evidence="12">
    <location>
        <begin position="30"/>
        <end position="604"/>
    </location>
</feature>
<keyword evidence="11" id="KW-0325">Glycoprotein</keyword>
<evidence type="ECO:0000256" key="9">
    <source>
        <dbReference type="ARBA" id="ARBA00023136"/>
    </source>
</evidence>
<dbReference type="InterPro" id="IPR013210">
    <property type="entry name" value="LRR_N_plant-typ"/>
</dbReference>
<sequence>MVRTSNRSLQHLYAFTMLLFSVHFNTGVGDVGIQCIERERQALLRIKHDLIDDYDVLSSWTTAEDRRDCCIWRGIACDNRTSHVTELHLHFNETADKPLRGKINHSLLELRHLTYLDLRGNNFGGTQFPADKNGSLSKLRYLDLTNANFAGTISSVLANLSSLHQNIIQLDLSHNLLQSSTPAEIGHLVSLEILNLSNTSLVGSVPKSLGNMSHLRSLHLSRNNLKMQLPDLIQNLSGSTEKSLEELYLYGNEITGPLPNFTNFSSLRIIDLHNNSLKETIDKSIGLLSKLQVLHLGLNSLHGRTIRTLIYLDLSNNLFSGVIPDHLMHMQDLIFLNLGNNNLSGKVPTSIGWLSNLETLNLGNNALSGELPLSLKNCSGLRFIDLSGNKLSGNIPTWIGERLISLQYLSLQSNQFHGAIGRNYGCDKNLGRFRIINLSRNKIGGEIPREISSLSQLNQLNLSNNKLAGAIPEEIGCLKQLESLDLSQNQLSGRLPASLAELNFLNTLNLSNNNLSGRIPSSTQLQSFNESAFSDNLALCGSPLPQKWRRILEIVLCRNGDRIHRRLLGSFRHFTVKIQALGQNARLGLCQNSGLHEKLATEIP</sequence>
<keyword evidence="4" id="KW-0433">Leucine-rich repeat</keyword>
<keyword evidence="5" id="KW-0812">Transmembrane</keyword>
<dbReference type="Pfam" id="PF08263">
    <property type="entry name" value="LRRNT_2"/>
    <property type="match status" value="1"/>
</dbReference>
<evidence type="ECO:0000256" key="11">
    <source>
        <dbReference type="ARBA" id="ARBA00023180"/>
    </source>
</evidence>
<reference evidence="14" key="1">
    <citation type="submission" date="2016-02" db="EMBL/GenBank/DDBJ databases">
        <title>WGS assembly of Manihot esculenta.</title>
        <authorList>
            <person name="Bredeson J.V."/>
            <person name="Prochnik S.E."/>
            <person name="Lyons J.B."/>
            <person name="Schmutz J."/>
            <person name="Grimwood J."/>
            <person name="Vrebalov J."/>
            <person name="Bart R.S."/>
            <person name="Amuge T."/>
            <person name="Ferguson M.E."/>
            <person name="Green R."/>
            <person name="Putnam N."/>
            <person name="Stites J."/>
            <person name="Rounsley S."/>
            <person name="Rokhsar D.S."/>
        </authorList>
    </citation>
    <scope>NUCLEOTIDE SEQUENCE [LARGE SCALE GENOMIC DNA]</scope>
    <source>
        <tissue evidence="14">Leaf</tissue>
    </source>
</reference>
<dbReference type="PRINTS" id="PR00019">
    <property type="entry name" value="LEURICHRPT"/>
</dbReference>
<keyword evidence="3" id="KW-1003">Cell membrane</keyword>
<name>A0A2C9WEX0_MANES</name>
<evidence type="ECO:0000256" key="1">
    <source>
        <dbReference type="ARBA" id="ARBA00004251"/>
    </source>
</evidence>
<dbReference type="InterPro" id="IPR003591">
    <property type="entry name" value="Leu-rich_rpt_typical-subtyp"/>
</dbReference>
<dbReference type="FunFam" id="3.80.10.10:FF:000095">
    <property type="entry name" value="LRR receptor-like serine/threonine-protein kinase GSO1"/>
    <property type="match status" value="1"/>
</dbReference>
<dbReference type="PROSITE" id="PS51450">
    <property type="entry name" value="LRR"/>
    <property type="match status" value="1"/>
</dbReference>
<keyword evidence="9" id="KW-0472">Membrane</keyword>
<dbReference type="Gene3D" id="3.80.10.10">
    <property type="entry name" value="Ribonuclease Inhibitor"/>
    <property type="match status" value="3"/>
</dbReference>
<feature type="signal peptide" evidence="12">
    <location>
        <begin position="1"/>
        <end position="29"/>
    </location>
</feature>
<keyword evidence="8" id="KW-1133">Transmembrane helix</keyword>
<evidence type="ECO:0000256" key="6">
    <source>
        <dbReference type="ARBA" id="ARBA00022729"/>
    </source>
</evidence>
<proteinExistence type="inferred from homology"/>
<dbReference type="InterPro" id="IPR001611">
    <property type="entry name" value="Leu-rich_rpt"/>
</dbReference>
<dbReference type="Pfam" id="PF00560">
    <property type="entry name" value="LRR_1"/>
    <property type="match status" value="12"/>
</dbReference>
<dbReference type="GO" id="GO:0005886">
    <property type="term" value="C:plasma membrane"/>
    <property type="evidence" value="ECO:0007669"/>
    <property type="project" value="UniProtKB-SubCell"/>
</dbReference>
<evidence type="ECO:0000313" key="14">
    <source>
        <dbReference type="EMBL" id="OAY58427.1"/>
    </source>
</evidence>
<keyword evidence="6 12" id="KW-0732">Signal</keyword>
<evidence type="ECO:0000259" key="13">
    <source>
        <dbReference type="Pfam" id="PF08263"/>
    </source>
</evidence>
<keyword evidence="10" id="KW-0675">Receptor</keyword>